<dbReference type="EMBL" id="CP098809">
    <property type="protein sequence ID" value="USJ27680.1"/>
    <property type="molecule type" value="Genomic_DNA"/>
</dbReference>
<reference evidence="2" key="1">
    <citation type="submission" date="2022-06" db="EMBL/GenBank/DDBJ databases">
        <title>Physiological and biochemical characterization and genomic elucidation of a strain of the genus Ensifer adhaerens M8 that combines arsenic oxidation and chromium reduction.</title>
        <authorList>
            <person name="Li X."/>
            <person name="Yu c."/>
        </authorList>
    </citation>
    <scope>NUCLEOTIDE SEQUENCE</scope>
    <source>
        <strain evidence="2">M8</strain>
        <plasmid evidence="2">pB</plasmid>
    </source>
</reference>
<geneLocation type="plasmid" evidence="2 3">
    <name>pB</name>
</geneLocation>
<sequence>MKPYIVFINAIAFTALFVVYEGVGSSERPDGVRRALQTYAKILPTGNSALPMPRWQDGIEMGDLV</sequence>
<dbReference type="Proteomes" id="UP001055460">
    <property type="component" value="Plasmid pB"/>
</dbReference>
<evidence type="ECO:0000313" key="3">
    <source>
        <dbReference type="Proteomes" id="UP001055460"/>
    </source>
</evidence>
<keyword evidence="2" id="KW-0614">Plasmid</keyword>
<dbReference type="RefSeq" id="WP_252161235.1">
    <property type="nucleotide sequence ID" value="NZ_CP098809.1"/>
</dbReference>
<proteinExistence type="predicted"/>
<gene>
    <name evidence="2" type="ORF">NE863_27595</name>
</gene>
<name>A0A9Q8YGF4_ENSAD</name>
<accession>A0A9Q8YGF4</accession>
<organism evidence="2 3">
    <name type="scientific">Ensifer adhaerens</name>
    <name type="common">Sinorhizobium morelense</name>
    <dbReference type="NCBI Taxonomy" id="106592"/>
    <lineage>
        <taxon>Bacteria</taxon>
        <taxon>Pseudomonadati</taxon>
        <taxon>Pseudomonadota</taxon>
        <taxon>Alphaproteobacteria</taxon>
        <taxon>Hyphomicrobiales</taxon>
        <taxon>Rhizobiaceae</taxon>
        <taxon>Sinorhizobium/Ensifer group</taxon>
        <taxon>Ensifer</taxon>
    </lineage>
</organism>
<feature type="transmembrane region" description="Helical" evidence="1">
    <location>
        <begin position="6"/>
        <end position="24"/>
    </location>
</feature>
<keyword evidence="1" id="KW-1133">Transmembrane helix</keyword>
<keyword evidence="1" id="KW-0472">Membrane</keyword>
<protein>
    <submittedName>
        <fullName evidence="2">Uncharacterized protein</fullName>
    </submittedName>
</protein>
<evidence type="ECO:0000313" key="2">
    <source>
        <dbReference type="EMBL" id="USJ27680.1"/>
    </source>
</evidence>
<evidence type="ECO:0000256" key="1">
    <source>
        <dbReference type="SAM" id="Phobius"/>
    </source>
</evidence>
<dbReference type="AlphaFoldDB" id="A0A9Q8YGF4"/>
<keyword evidence="1" id="KW-0812">Transmembrane</keyword>